<gene>
    <name evidence="1" type="ORF">T11_471</name>
</gene>
<organism evidence="1 2">
    <name type="scientific">Trichinella zimbabwensis</name>
    <dbReference type="NCBI Taxonomy" id="268475"/>
    <lineage>
        <taxon>Eukaryota</taxon>
        <taxon>Metazoa</taxon>
        <taxon>Ecdysozoa</taxon>
        <taxon>Nematoda</taxon>
        <taxon>Enoplea</taxon>
        <taxon>Dorylaimia</taxon>
        <taxon>Trichinellida</taxon>
        <taxon>Trichinellidae</taxon>
        <taxon>Trichinella</taxon>
    </lineage>
</organism>
<comment type="caution">
    <text evidence="1">The sequence shown here is derived from an EMBL/GenBank/DDBJ whole genome shotgun (WGS) entry which is preliminary data.</text>
</comment>
<proteinExistence type="predicted"/>
<evidence type="ECO:0000313" key="2">
    <source>
        <dbReference type="Proteomes" id="UP000055024"/>
    </source>
</evidence>
<keyword evidence="2" id="KW-1185">Reference proteome</keyword>
<name>A0A0V1I414_9BILA</name>
<accession>A0A0V1I414</accession>
<reference evidence="1 2" key="1">
    <citation type="submission" date="2015-01" db="EMBL/GenBank/DDBJ databases">
        <title>Evolution of Trichinella species and genotypes.</title>
        <authorList>
            <person name="Korhonen P.K."/>
            <person name="Edoardo P."/>
            <person name="Giuseppe L.R."/>
            <person name="Gasser R.B."/>
        </authorList>
    </citation>
    <scope>NUCLEOTIDE SEQUENCE [LARGE SCALE GENOMIC DNA]</scope>
    <source>
        <strain evidence="1">ISS1029</strain>
    </source>
</reference>
<protein>
    <submittedName>
        <fullName evidence="1">Uncharacterized protein</fullName>
    </submittedName>
</protein>
<evidence type="ECO:0000313" key="1">
    <source>
        <dbReference type="EMBL" id="KRZ17312.1"/>
    </source>
</evidence>
<dbReference type="EMBL" id="JYDP01000007">
    <property type="protein sequence ID" value="KRZ17312.1"/>
    <property type="molecule type" value="Genomic_DNA"/>
</dbReference>
<sequence length="162" mass="18372">MHRLSGSHADTSAWLRLIDAISKPVPESTKLSDVTSELGKFKGRQSNVPLTFGLLRLLGARCFHFSCAHQGSRTDRDDTEALSVLCPLGHRGVHIFSIQTRFILFLEEVDSTVHLFRRDELSFDHARCNIVGAQLFQLFHEELKSSLQRDQLPRETISFIIV</sequence>
<dbReference type="AlphaFoldDB" id="A0A0V1I414"/>
<dbReference type="Proteomes" id="UP000055024">
    <property type="component" value="Unassembled WGS sequence"/>
</dbReference>